<sequence>MKKQSYWRCFLARCQKSRGELKFERFLHFLFMKECLAS</sequence>
<reference evidence="1 2" key="1">
    <citation type="submission" date="2019-05" db="EMBL/GenBank/DDBJ databases">
        <title>Another draft genome of Portunus trituberculatus and its Hox gene families provides insights of decapod evolution.</title>
        <authorList>
            <person name="Jeong J.-H."/>
            <person name="Song I."/>
            <person name="Kim S."/>
            <person name="Choi T."/>
            <person name="Kim D."/>
            <person name="Ryu S."/>
            <person name="Kim W."/>
        </authorList>
    </citation>
    <scope>NUCLEOTIDE SEQUENCE [LARGE SCALE GENOMIC DNA]</scope>
    <source>
        <tissue evidence="1">Muscle</tissue>
    </source>
</reference>
<protein>
    <submittedName>
        <fullName evidence="1">Uncharacterized protein</fullName>
    </submittedName>
</protein>
<dbReference type="EMBL" id="VSRR010016163">
    <property type="protein sequence ID" value="MPC58991.1"/>
    <property type="molecule type" value="Genomic_DNA"/>
</dbReference>
<evidence type="ECO:0000313" key="2">
    <source>
        <dbReference type="Proteomes" id="UP000324222"/>
    </source>
</evidence>
<evidence type="ECO:0000313" key="1">
    <source>
        <dbReference type="EMBL" id="MPC58991.1"/>
    </source>
</evidence>
<accession>A0A5B7GG02</accession>
<comment type="caution">
    <text evidence="1">The sequence shown here is derived from an EMBL/GenBank/DDBJ whole genome shotgun (WGS) entry which is preliminary data.</text>
</comment>
<dbReference type="Proteomes" id="UP000324222">
    <property type="component" value="Unassembled WGS sequence"/>
</dbReference>
<gene>
    <name evidence="1" type="ORF">E2C01_053005</name>
</gene>
<dbReference type="AlphaFoldDB" id="A0A5B7GG02"/>
<name>A0A5B7GG02_PORTR</name>
<proteinExistence type="predicted"/>
<organism evidence="1 2">
    <name type="scientific">Portunus trituberculatus</name>
    <name type="common">Swimming crab</name>
    <name type="synonym">Neptunus trituberculatus</name>
    <dbReference type="NCBI Taxonomy" id="210409"/>
    <lineage>
        <taxon>Eukaryota</taxon>
        <taxon>Metazoa</taxon>
        <taxon>Ecdysozoa</taxon>
        <taxon>Arthropoda</taxon>
        <taxon>Crustacea</taxon>
        <taxon>Multicrustacea</taxon>
        <taxon>Malacostraca</taxon>
        <taxon>Eumalacostraca</taxon>
        <taxon>Eucarida</taxon>
        <taxon>Decapoda</taxon>
        <taxon>Pleocyemata</taxon>
        <taxon>Brachyura</taxon>
        <taxon>Eubrachyura</taxon>
        <taxon>Portunoidea</taxon>
        <taxon>Portunidae</taxon>
        <taxon>Portuninae</taxon>
        <taxon>Portunus</taxon>
    </lineage>
</organism>
<keyword evidence="2" id="KW-1185">Reference proteome</keyword>